<evidence type="ECO:0000256" key="2">
    <source>
        <dbReference type="ARBA" id="ARBA00012980"/>
    </source>
</evidence>
<reference evidence="12 13" key="1">
    <citation type="submission" date="2021-03" db="EMBL/GenBank/DDBJ databases">
        <title>Genomic Encyclopedia of Type Strains, Phase IV (KMG-IV): sequencing the most valuable type-strain genomes for metagenomic binning, comparative biology and taxonomic classification.</title>
        <authorList>
            <person name="Goeker M."/>
        </authorList>
    </citation>
    <scope>NUCLEOTIDE SEQUENCE [LARGE SCALE GENOMIC DNA]</scope>
    <source>
        <strain evidence="12 13">DSM 24004</strain>
    </source>
</reference>
<dbReference type="InterPro" id="IPR018094">
    <property type="entry name" value="Thymidylate_kinase"/>
</dbReference>
<dbReference type="PANTHER" id="PTHR10344">
    <property type="entry name" value="THYMIDYLATE KINASE"/>
    <property type="match status" value="1"/>
</dbReference>
<protein>
    <recommendedName>
        <fullName evidence="3 10">Thymidylate kinase</fullName>
        <ecNumber evidence="2 10">2.7.4.9</ecNumber>
    </recommendedName>
    <alternativeName>
        <fullName evidence="10">dTMP kinase</fullName>
    </alternativeName>
</protein>
<accession>A0ABS4GB43</accession>
<feature type="domain" description="Thymidylate kinase-like" evidence="11">
    <location>
        <begin position="8"/>
        <end position="195"/>
    </location>
</feature>
<feature type="binding site" evidence="10">
    <location>
        <begin position="10"/>
        <end position="17"/>
    </location>
    <ligand>
        <name>ATP</name>
        <dbReference type="ChEBI" id="CHEBI:30616"/>
    </ligand>
</feature>
<evidence type="ECO:0000256" key="1">
    <source>
        <dbReference type="ARBA" id="ARBA00009776"/>
    </source>
</evidence>
<evidence type="ECO:0000259" key="11">
    <source>
        <dbReference type="Pfam" id="PF02223"/>
    </source>
</evidence>
<dbReference type="InterPro" id="IPR039430">
    <property type="entry name" value="Thymidylate_kin-like_dom"/>
</dbReference>
<comment type="caution">
    <text evidence="12">The sequence shown here is derived from an EMBL/GenBank/DDBJ whole genome shotgun (WGS) entry which is preliminary data.</text>
</comment>
<keyword evidence="4 10" id="KW-0808">Transferase</keyword>
<evidence type="ECO:0000256" key="9">
    <source>
        <dbReference type="ARBA" id="ARBA00048743"/>
    </source>
</evidence>
<comment type="similarity">
    <text evidence="1 10">Belongs to the thymidylate kinase family.</text>
</comment>
<sequence>MKGLFIVIEGPDGAGKSTIAKKIGEYFSAKGRQIEFTREPGGTNISEKIRDLILDKSNKEMDYKTEALLYAAARAQLVSQKIIPWLKSGKIVISERYVYSSLVYQGIGRNLGIEEIKKINDFGTSGLNPDMVLFFDIDPKKALERKLNIDGGDRIENENISFHKSVYEGYKKIANNYSNIITIDAQRSVDEIFEDVKSIINNL</sequence>
<evidence type="ECO:0000256" key="4">
    <source>
        <dbReference type="ARBA" id="ARBA00022679"/>
    </source>
</evidence>
<gene>
    <name evidence="10" type="primary">tmk</name>
    <name evidence="12" type="ORF">J2Z76_000758</name>
</gene>
<dbReference type="SUPFAM" id="SSF52540">
    <property type="entry name" value="P-loop containing nucleoside triphosphate hydrolases"/>
    <property type="match status" value="1"/>
</dbReference>
<proteinExistence type="inferred from homology"/>
<keyword evidence="6 10" id="KW-0547">Nucleotide-binding</keyword>
<dbReference type="PANTHER" id="PTHR10344:SF4">
    <property type="entry name" value="UMP-CMP KINASE 2, MITOCHONDRIAL"/>
    <property type="match status" value="1"/>
</dbReference>
<dbReference type="InterPro" id="IPR018095">
    <property type="entry name" value="Thymidylate_kin_CS"/>
</dbReference>
<evidence type="ECO:0000256" key="8">
    <source>
        <dbReference type="ARBA" id="ARBA00022840"/>
    </source>
</evidence>
<dbReference type="PROSITE" id="PS01331">
    <property type="entry name" value="THYMIDYLATE_KINASE"/>
    <property type="match status" value="1"/>
</dbReference>
<dbReference type="CDD" id="cd01672">
    <property type="entry name" value="TMPK"/>
    <property type="match status" value="1"/>
</dbReference>
<comment type="catalytic activity">
    <reaction evidence="9 10">
        <text>dTMP + ATP = dTDP + ADP</text>
        <dbReference type="Rhea" id="RHEA:13517"/>
        <dbReference type="ChEBI" id="CHEBI:30616"/>
        <dbReference type="ChEBI" id="CHEBI:58369"/>
        <dbReference type="ChEBI" id="CHEBI:63528"/>
        <dbReference type="ChEBI" id="CHEBI:456216"/>
        <dbReference type="EC" id="2.7.4.9"/>
    </reaction>
</comment>
<name>A0ABS4GB43_9FIRM</name>
<dbReference type="Pfam" id="PF02223">
    <property type="entry name" value="Thymidylate_kin"/>
    <property type="match status" value="1"/>
</dbReference>
<evidence type="ECO:0000256" key="7">
    <source>
        <dbReference type="ARBA" id="ARBA00022777"/>
    </source>
</evidence>
<evidence type="ECO:0000313" key="13">
    <source>
        <dbReference type="Proteomes" id="UP001519342"/>
    </source>
</evidence>
<dbReference type="HAMAP" id="MF_00165">
    <property type="entry name" value="Thymidylate_kinase"/>
    <property type="match status" value="1"/>
</dbReference>
<dbReference type="NCBIfam" id="TIGR00041">
    <property type="entry name" value="DTMP_kinase"/>
    <property type="match status" value="1"/>
</dbReference>
<dbReference type="Gene3D" id="3.40.50.300">
    <property type="entry name" value="P-loop containing nucleotide triphosphate hydrolases"/>
    <property type="match status" value="1"/>
</dbReference>
<dbReference type="EMBL" id="JAGGKS010000002">
    <property type="protein sequence ID" value="MBP1924901.1"/>
    <property type="molecule type" value="Genomic_DNA"/>
</dbReference>
<evidence type="ECO:0000256" key="3">
    <source>
        <dbReference type="ARBA" id="ARBA00017144"/>
    </source>
</evidence>
<comment type="function">
    <text evidence="10">Phosphorylation of dTMP to form dTDP in both de novo and salvage pathways of dTTP synthesis.</text>
</comment>
<dbReference type="Proteomes" id="UP001519342">
    <property type="component" value="Unassembled WGS sequence"/>
</dbReference>
<dbReference type="RefSeq" id="WP_209510661.1">
    <property type="nucleotide sequence ID" value="NZ_JAGGKS010000002.1"/>
</dbReference>
<organism evidence="12 13">
    <name type="scientific">Sedimentibacter acidaminivorans</name>
    <dbReference type="NCBI Taxonomy" id="913099"/>
    <lineage>
        <taxon>Bacteria</taxon>
        <taxon>Bacillati</taxon>
        <taxon>Bacillota</taxon>
        <taxon>Tissierellia</taxon>
        <taxon>Sedimentibacter</taxon>
    </lineage>
</organism>
<keyword evidence="7 10" id="KW-0418">Kinase</keyword>
<keyword evidence="8 10" id="KW-0067">ATP-binding</keyword>
<dbReference type="InterPro" id="IPR027417">
    <property type="entry name" value="P-loop_NTPase"/>
</dbReference>
<dbReference type="GO" id="GO:0004798">
    <property type="term" value="F:dTMP kinase activity"/>
    <property type="evidence" value="ECO:0007669"/>
    <property type="project" value="UniProtKB-EC"/>
</dbReference>
<keyword evidence="5 10" id="KW-0545">Nucleotide biosynthesis</keyword>
<dbReference type="EC" id="2.7.4.9" evidence="2 10"/>
<evidence type="ECO:0000256" key="5">
    <source>
        <dbReference type="ARBA" id="ARBA00022727"/>
    </source>
</evidence>
<keyword evidence="13" id="KW-1185">Reference proteome</keyword>
<evidence type="ECO:0000313" key="12">
    <source>
        <dbReference type="EMBL" id="MBP1924901.1"/>
    </source>
</evidence>
<evidence type="ECO:0000256" key="10">
    <source>
        <dbReference type="HAMAP-Rule" id="MF_00165"/>
    </source>
</evidence>
<evidence type="ECO:0000256" key="6">
    <source>
        <dbReference type="ARBA" id="ARBA00022741"/>
    </source>
</evidence>